<keyword evidence="5" id="KW-1185">Reference proteome</keyword>
<dbReference type="GO" id="GO:0046872">
    <property type="term" value="F:metal ion binding"/>
    <property type="evidence" value="ECO:0007669"/>
    <property type="project" value="UniProtKB-KW"/>
</dbReference>
<proteinExistence type="inferred from homology"/>
<sequence length="286" mass="30286">MRFVSYIADSKPGFGLATEAGIVDLAARLGVPSLRALLEGAGVAAAAPFAAQKADRTLDSVTLLPVIPDCAHCYCVGVNYEDHLREVQAAGVARPRPKQPSLFIRYPETFVAHGEPLVMPKVSNDFDYEAELAIIVGKGGRYIAREDAMAHVAGYSCFNDGSVRDWQFHSSQVTSGKNFVGTGAFGPWMVTPDEVGDVGKLAISLTVNGTVLQDGNTSDLLFGVAEIVSYASAFLPLKAGDVIATGTPAGVGFSRKPPIFLKPGDVCDVRIERIGTLRNTVVKAAE</sequence>
<organism evidence="4 5">
    <name type="scientific">Pseudolabrys taiwanensis</name>
    <dbReference type="NCBI Taxonomy" id="331696"/>
    <lineage>
        <taxon>Bacteria</taxon>
        <taxon>Pseudomonadati</taxon>
        <taxon>Pseudomonadota</taxon>
        <taxon>Alphaproteobacteria</taxon>
        <taxon>Hyphomicrobiales</taxon>
        <taxon>Xanthobacteraceae</taxon>
        <taxon>Pseudolabrys</taxon>
    </lineage>
</organism>
<evidence type="ECO:0000313" key="4">
    <source>
        <dbReference type="EMBL" id="AXK80183.1"/>
    </source>
</evidence>
<evidence type="ECO:0000313" key="5">
    <source>
        <dbReference type="Proteomes" id="UP000254889"/>
    </source>
</evidence>
<dbReference type="RefSeq" id="WP_115689596.1">
    <property type="nucleotide sequence ID" value="NZ_CP031417.1"/>
</dbReference>
<evidence type="ECO:0000256" key="1">
    <source>
        <dbReference type="ARBA" id="ARBA00010211"/>
    </source>
</evidence>
<dbReference type="Pfam" id="PF01557">
    <property type="entry name" value="FAA_hydrolase"/>
    <property type="match status" value="1"/>
</dbReference>
<dbReference type="GO" id="GO:0016853">
    <property type="term" value="F:isomerase activity"/>
    <property type="evidence" value="ECO:0007669"/>
    <property type="project" value="UniProtKB-ARBA"/>
</dbReference>
<dbReference type="PANTHER" id="PTHR42796">
    <property type="entry name" value="FUMARYLACETOACETATE HYDROLASE DOMAIN-CONTAINING PROTEIN 2A-RELATED"/>
    <property type="match status" value="1"/>
</dbReference>
<dbReference type="GO" id="GO:0016787">
    <property type="term" value="F:hydrolase activity"/>
    <property type="evidence" value="ECO:0007669"/>
    <property type="project" value="UniProtKB-KW"/>
</dbReference>
<gene>
    <name evidence="4" type="ORF">DW352_06410</name>
</gene>
<dbReference type="GO" id="GO:0019752">
    <property type="term" value="P:carboxylic acid metabolic process"/>
    <property type="evidence" value="ECO:0007669"/>
    <property type="project" value="UniProtKB-ARBA"/>
</dbReference>
<name>A0A345ZTD6_9HYPH</name>
<dbReference type="InterPro" id="IPR011234">
    <property type="entry name" value="Fumarylacetoacetase-like_C"/>
</dbReference>
<dbReference type="KEGG" id="ptaw:DW352_06410"/>
<protein>
    <submittedName>
        <fullName evidence="4">Fumarylacetoacetate hydrolase family protein</fullName>
    </submittedName>
</protein>
<dbReference type="FunFam" id="3.90.850.10:FF:000002">
    <property type="entry name" value="2-hydroxyhepta-2,4-diene-1,7-dioate isomerase"/>
    <property type="match status" value="1"/>
</dbReference>
<keyword evidence="2" id="KW-0479">Metal-binding</keyword>
<evidence type="ECO:0000256" key="2">
    <source>
        <dbReference type="ARBA" id="ARBA00022723"/>
    </source>
</evidence>
<comment type="similarity">
    <text evidence="1">Belongs to the FAH family.</text>
</comment>
<dbReference type="OrthoDB" id="5197601at2"/>
<dbReference type="Gene3D" id="3.90.850.10">
    <property type="entry name" value="Fumarylacetoacetase-like, C-terminal domain"/>
    <property type="match status" value="1"/>
</dbReference>
<evidence type="ECO:0000259" key="3">
    <source>
        <dbReference type="Pfam" id="PF01557"/>
    </source>
</evidence>
<dbReference type="InterPro" id="IPR036663">
    <property type="entry name" value="Fumarylacetoacetase_C_sf"/>
</dbReference>
<accession>A0A345ZTD6</accession>
<reference evidence="4 5" key="1">
    <citation type="submission" date="2018-07" db="EMBL/GenBank/DDBJ databases">
        <authorList>
            <person name="Quirk P.G."/>
            <person name="Krulwich T.A."/>
        </authorList>
    </citation>
    <scope>NUCLEOTIDE SEQUENCE [LARGE SCALE GENOMIC DNA]</scope>
    <source>
        <strain evidence="4 5">CC-BB4</strain>
    </source>
</reference>
<dbReference type="SUPFAM" id="SSF56529">
    <property type="entry name" value="FAH"/>
    <property type="match status" value="1"/>
</dbReference>
<dbReference type="Proteomes" id="UP000254889">
    <property type="component" value="Chromosome"/>
</dbReference>
<dbReference type="InterPro" id="IPR051121">
    <property type="entry name" value="FAH"/>
</dbReference>
<feature type="domain" description="Fumarylacetoacetase-like C-terminal" evidence="3">
    <location>
        <begin position="73"/>
        <end position="282"/>
    </location>
</feature>
<dbReference type="PANTHER" id="PTHR42796:SF4">
    <property type="entry name" value="FUMARYLACETOACETATE HYDROLASE DOMAIN-CONTAINING PROTEIN 2A"/>
    <property type="match status" value="1"/>
</dbReference>
<dbReference type="EMBL" id="CP031417">
    <property type="protein sequence ID" value="AXK80183.1"/>
    <property type="molecule type" value="Genomic_DNA"/>
</dbReference>
<keyword evidence="4" id="KW-0378">Hydrolase</keyword>
<dbReference type="AlphaFoldDB" id="A0A345ZTD6"/>